<accession>A0A381RT31</accession>
<reference evidence="1" key="1">
    <citation type="submission" date="2018-05" db="EMBL/GenBank/DDBJ databases">
        <authorList>
            <person name="Lanie J.A."/>
            <person name="Ng W.-L."/>
            <person name="Kazmierczak K.M."/>
            <person name="Andrzejewski T.M."/>
            <person name="Davidsen T.M."/>
            <person name="Wayne K.J."/>
            <person name="Tettelin H."/>
            <person name="Glass J.I."/>
            <person name="Rusch D."/>
            <person name="Podicherti R."/>
            <person name="Tsui H.-C.T."/>
            <person name="Winkler M.E."/>
        </authorList>
    </citation>
    <scope>NUCLEOTIDE SEQUENCE</scope>
</reference>
<evidence type="ECO:0000313" key="1">
    <source>
        <dbReference type="EMBL" id="SUZ95030.1"/>
    </source>
</evidence>
<name>A0A381RT31_9ZZZZ</name>
<proteinExistence type="predicted"/>
<protein>
    <submittedName>
        <fullName evidence="1">Uncharacterized protein</fullName>
    </submittedName>
</protein>
<dbReference type="AlphaFoldDB" id="A0A381RT31"/>
<sequence length="45" mass="5009">VQYCRGSEKEYGNNKRICNGIVFIGSGNVNYCACFYYTPGSGIVY</sequence>
<dbReference type="EMBL" id="UINC01002288">
    <property type="protein sequence ID" value="SUZ95030.1"/>
    <property type="molecule type" value="Genomic_DNA"/>
</dbReference>
<feature type="non-terminal residue" evidence="1">
    <location>
        <position position="1"/>
    </location>
</feature>
<organism evidence="1">
    <name type="scientific">marine metagenome</name>
    <dbReference type="NCBI Taxonomy" id="408172"/>
    <lineage>
        <taxon>unclassified sequences</taxon>
        <taxon>metagenomes</taxon>
        <taxon>ecological metagenomes</taxon>
    </lineage>
</organism>
<gene>
    <name evidence="1" type="ORF">METZ01_LOCUS47884</name>
</gene>